<proteinExistence type="predicted"/>
<comment type="caution">
    <text evidence="2">The sequence shown here is derived from an EMBL/GenBank/DDBJ whole genome shotgun (WGS) entry which is preliminary data.</text>
</comment>
<dbReference type="OrthoDB" id="2380134at2"/>
<feature type="domain" description="Aminoglycoside phosphotransferase" evidence="1">
    <location>
        <begin position="58"/>
        <end position="204"/>
    </location>
</feature>
<dbReference type="SUPFAM" id="SSF56112">
    <property type="entry name" value="Protein kinase-like (PK-like)"/>
    <property type="match status" value="1"/>
</dbReference>
<evidence type="ECO:0000259" key="1">
    <source>
        <dbReference type="Pfam" id="PF01636"/>
    </source>
</evidence>
<name>A0A4R6BET4_9STAP</name>
<dbReference type="RefSeq" id="WP_133431472.1">
    <property type="nucleotide sequence ID" value="NZ_SCWA01000005.1"/>
</dbReference>
<evidence type="ECO:0000313" key="2">
    <source>
        <dbReference type="EMBL" id="TDL98233.1"/>
    </source>
</evidence>
<dbReference type="AlphaFoldDB" id="A0A4R6BET4"/>
<dbReference type="EMBL" id="SCWA01000005">
    <property type="protein sequence ID" value="TDL98233.1"/>
    <property type="molecule type" value="Genomic_DNA"/>
</dbReference>
<keyword evidence="2" id="KW-0808">Transferase</keyword>
<dbReference type="GO" id="GO:0016740">
    <property type="term" value="F:transferase activity"/>
    <property type="evidence" value="ECO:0007669"/>
    <property type="project" value="UniProtKB-KW"/>
</dbReference>
<sequence>MGRQALLTVAHQFQLKLEDFKPLDQRTHQLYRAGHLVIKLIDKTEADIYRKLGDSIELPVVYLDNDVMVMKDLGESLAGRHLTEEQTKRIIQKLIRIQRAPVEVPVYPLDEIERTWLRDLCDELNIDLMTTIDRYYDEMQVKHYQLKLPLVLTHGDLHRGNIFDRSHIQLIDWERAALSSPVRDITMLLQDFATIEEINYYRDAFHQMMPYEMNQTDYTTEFSLFLLVNTVKMLVWELSKYQQGMQNQDETKREVNRKMDILKLLET</sequence>
<dbReference type="InterPro" id="IPR011009">
    <property type="entry name" value="Kinase-like_dom_sf"/>
</dbReference>
<dbReference type="Proteomes" id="UP000295310">
    <property type="component" value="Unassembled WGS sequence"/>
</dbReference>
<dbReference type="Gene3D" id="3.90.1200.10">
    <property type="match status" value="1"/>
</dbReference>
<dbReference type="InterPro" id="IPR002575">
    <property type="entry name" value="Aminoglycoside_PTrfase"/>
</dbReference>
<reference evidence="2 3" key="1">
    <citation type="submission" date="2019-01" db="EMBL/GenBank/DDBJ databases">
        <title>Draft genome sequences of the type strains of six Macrococcus species.</title>
        <authorList>
            <person name="Mazhar S."/>
            <person name="Altermann E."/>
            <person name="Hill C."/>
            <person name="Mcauliffe O."/>
        </authorList>
    </citation>
    <scope>NUCLEOTIDE SEQUENCE [LARGE SCALE GENOMIC DNA]</scope>
    <source>
        <strain evidence="2 3">CCM4811</strain>
    </source>
</reference>
<accession>A0A4R6BET4</accession>
<keyword evidence="3" id="KW-1185">Reference proteome</keyword>
<evidence type="ECO:0000313" key="3">
    <source>
        <dbReference type="Proteomes" id="UP000295310"/>
    </source>
</evidence>
<organism evidence="2 3">
    <name type="scientific">Macrococcus brunensis</name>
    <dbReference type="NCBI Taxonomy" id="198483"/>
    <lineage>
        <taxon>Bacteria</taxon>
        <taxon>Bacillati</taxon>
        <taxon>Bacillota</taxon>
        <taxon>Bacilli</taxon>
        <taxon>Bacillales</taxon>
        <taxon>Staphylococcaceae</taxon>
        <taxon>Macrococcus</taxon>
    </lineage>
</organism>
<dbReference type="Pfam" id="PF01636">
    <property type="entry name" value="APH"/>
    <property type="match status" value="1"/>
</dbReference>
<protein>
    <submittedName>
        <fullName evidence="2">Aminoglycoside phosphotransferase family protein</fullName>
    </submittedName>
</protein>
<gene>
    <name evidence="2" type="ORF">ERX27_03595</name>
</gene>